<proteinExistence type="predicted"/>
<keyword evidence="4" id="KW-1185">Reference proteome</keyword>
<organism evidence="3 4">
    <name type="scientific">Oryza meyeriana var. granulata</name>
    <dbReference type="NCBI Taxonomy" id="110450"/>
    <lineage>
        <taxon>Eukaryota</taxon>
        <taxon>Viridiplantae</taxon>
        <taxon>Streptophyta</taxon>
        <taxon>Embryophyta</taxon>
        <taxon>Tracheophyta</taxon>
        <taxon>Spermatophyta</taxon>
        <taxon>Magnoliopsida</taxon>
        <taxon>Liliopsida</taxon>
        <taxon>Poales</taxon>
        <taxon>Poaceae</taxon>
        <taxon>BOP clade</taxon>
        <taxon>Oryzoideae</taxon>
        <taxon>Oryzeae</taxon>
        <taxon>Oryzinae</taxon>
        <taxon>Oryza</taxon>
        <taxon>Oryza meyeriana</taxon>
    </lineage>
</organism>
<comment type="caution">
    <text evidence="3">The sequence shown here is derived from an EMBL/GenBank/DDBJ whole genome shotgun (WGS) entry which is preliminary data.</text>
</comment>
<keyword evidence="2" id="KW-0732">Signal</keyword>
<dbReference type="Proteomes" id="UP000479710">
    <property type="component" value="Unassembled WGS sequence"/>
</dbReference>
<feature type="chain" id="PRO_5026183223" evidence="2">
    <location>
        <begin position="22"/>
        <end position="121"/>
    </location>
</feature>
<name>A0A6G1C373_9ORYZ</name>
<evidence type="ECO:0000313" key="3">
    <source>
        <dbReference type="EMBL" id="KAF0895115.1"/>
    </source>
</evidence>
<reference evidence="3 4" key="1">
    <citation type="submission" date="2019-11" db="EMBL/GenBank/DDBJ databases">
        <title>Whole genome sequence of Oryza granulata.</title>
        <authorList>
            <person name="Li W."/>
        </authorList>
    </citation>
    <scope>NUCLEOTIDE SEQUENCE [LARGE SCALE GENOMIC DNA]</scope>
    <source>
        <strain evidence="4">cv. Menghai</strain>
        <tissue evidence="3">Leaf</tissue>
    </source>
</reference>
<feature type="compositionally biased region" description="Basic residues" evidence="1">
    <location>
        <begin position="112"/>
        <end position="121"/>
    </location>
</feature>
<gene>
    <name evidence="3" type="ORF">E2562_006822</name>
</gene>
<evidence type="ECO:0000256" key="2">
    <source>
        <dbReference type="SAM" id="SignalP"/>
    </source>
</evidence>
<feature type="signal peptide" evidence="2">
    <location>
        <begin position="1"/>
        <end position="21"/>
    </location>
</feature>
<dbReference type="AlphaFoldDB" id="A0A6G1C373"/>
<sequence>MHADPCLALCRAVHLPCIVAAHLPCAMPEQAACHMPTLRLHTTPCQQSCANHATPKLYAPPHPPGQMTNHRHPLTAGPKNIDVEASFDSPPGQPSPNLHATVLAAPPSDHRTKGRPTCRPG</sequence>
<evidence type="ECO:0000256" key="1">
    <source>
        <dbReference type="SAM" id="MobiDB-lite"/>
    </source>
</evidence>
<evidence type="ECO:0000313" key="4">
    <source>
        <dbReference type="Proteomes" id="UP000479710"/>
    </source>
</evidence>
<protein>
    <submittedName>
        <fullName evidence="3">Uncharacterized protein</fullName>
    </submittedName>
</protein>
<accession>A0A6G1C373</accession>
<feature type="region of interest" description="Disordered" evidence="1">
    <location>
        <begin position="53"/>
        <end position="121"/>
    </location>
</feature>
<dbReference type="EMBL" id="SPHZ02000010">
    <property type="protein sequence ID" value="KAF0895115.1"/>
    <property type="molecule type" value="Genomic_DNA"/>
</dbReference>